<dbReference type="SUPFAM" id="SSF57850">
    <property type="entry name" value="RING/U-box"/>
    <property type="match status" value="1"/>
</dbReference>
<feature type="region of interest" description="Disordered" evidence="6">
    <location>
        <begin position="1630"/>
        <end position="1654"/>
    </location>
</feature>
<keyword evidence="4" id="KW-0862">Zinc</keyword>
<feature type="compositionally biased region" description="Polar residues" evidence="6">
    <location>
        <begin position="566"/>
        <end position="578"/>
    </location>
</feature>
<feature type="compositionally biased region" description="Low complexity" evidence="6">
    <location>
        <begin position="769"/>
        <end position="782"/>
    </location>
</feature>
<sequence length="2215" mass="228001">MNHGACMKVFGAEKSPASAMEVLEKPPCTVLYPQGCVQALCGFDGSSCGVKYASFAAFAPAVLDTDAGMQAMFSDLLSQRGLRSTAPLPGPLPMPGARPARPSFLQQLAERRRRVIGGMSCPGLRDECYACLYGCSQAGVLGPRDIEAAIMDTGGDAGRALAWYPGLLMAWRFDKADTFFRDNQLPAYYGEIDSIRSGRLQQDYSRNGTFLNGIPLQPGRQTTLANGDRISLVLSINPLAEVSYVYEEASLMALMSVDRPEECELFNDSCGGSSPLKSSLPRPRPPLSYIDGDACQGQVKVLLRPCTSSLPCNVQRAVSAEAGLAAVAAAGPSSPHPLHPQQPSVPLAHLRSPDRRRLSRTASSTAGFGGHSGGGGSVAVGTVRRRPRHVPPTEPMGCRTVDGGGGDGNDFIGPMKHGIGGSSDDAVVSPTSTPHRRCCTAPGRGYPISHVRSGGVAAVTASASTSAAARGAADFGRRDGTVPGAVSAGLAHRTDRTTANRATAWDAFAFMEAEAFAARDVALIRWPSSVPSPPGIEPGSINTAMPPPGAASVFAPDRRLRCAHSPIQSCPLPQTSSPASPPACPRQPIGRALPPPVPQPSLSPSPADAAATAGGSCGGSMRSGAGSGAGRPRWRPSRLLHSSSPGSLLSDMKGTAAEHDATPPATGQKLQRPSPPPQSSARDAVAANVQEDDAPGMAAAKLVAALAVEPRRGRRRNTRTGADGEDGCEAAGGGGESSQTTSEDDAHSFSFSIAWRPRVSPPPTPPPSSCGDAAAAAAGGSPHWADVRESICSAAGEGPGPGLLRGRFTQAAGASGCDRGDEKGISASAAAAAAAATAAPGKPQSQLQRKAARAAAASTDTGSICPYLPYTPITLRQRLLSSCYRDAHTTGVEGSGVRSVCDSNDNYGSGGSDRDGSGNPHSAQGSSRTSAGNWSNQCCGDSWMDISVDGCGRGTASGNDGGGDDAPVSSSYSCVSGAHPTGNAAVVVGAANAASAASAAARRRYSSPDSEESVYDNLRSGIYCGRDTVEGVLGDHHRDRPSVAAVMVDRTPDVIRRRRAVALGSYESMTLGNDPQSVPRRARCHILSPSAANPGAFLPSLALRTNLTPAAVASTHATPGTDDDDDVDDDNGYDGAVTAAATCVASRLVQQRHQQQLREALDSPQPPSPPSPPSLSFVMPPPTSSGVAVRPSPALAMQHLMTCSGSDALDPVVPGTCRYSPRCGPEALLCGLCGDYLQRAIAVHPCGHTYCGSCLSEHLSSLMAAGCRLGCPEGCTVFTHLAANQPARRLEEILVGPRHNDGGCEQERIGTGSSGGVAGATAAAAMALPLGGGGLAATALTPGAAGNLAALNPGPRDSGGSGTADAVAAGASNAGAETPARFQTTTADIGGVQGPSSAVPRARPERMQHEDSPAPHHRNLTGRHNAVPSPSQSPLQRCLLYTPAGRFPQTESTTTATAASDASSTAGSYGGEDGGGDGDGARIGERRTRHRRDGDAAGGILHDMGALGRTVDGGVSELCPLPDGILPLPAVRLHLRQAEHLLLRLRGVMGLRPEAAPNAGAVPDADDVAAARCLELLCPLTRLATTQPEAREALSAMGAIQGCLLVMEQQQRIQLQRDRQHLLEQLNRHRQRQHLPQQQRQQHHHQQPMPSSHGGRCNCHPNCNSCYCSTDRLDVDPEPLRNPCNGDQSNDGNADVGAGAGGGMSFHCDELDISDRNLDPAGRHNVVTTAAVASTTRNNGQGGSSSGGPRMTASSPFPRASASSPSPSYDDGASTWHSSFTAAADHVVVPCSGTAATPAAAVSAHRESWGPAPAQTLLAKGSTAAAPTDDLAVCRQSLMAQRAACGLLVALLTAVGPDDGCQQSNQWYMARLGAVDVLLRLLRRAADTVAAMETAAAAAAAEAETKTEAVNLTLVRERRTYGEGQGVLDHLRQVQRRQCWQQLQLEDEADFLAIAVLTVLRLMVAENTMTQAHLACDGTAAVLGLLRDMPRSVGVQTAGLQLVAQMAQGDDVTHTAIRHCLVEKGAVQLAVAALGGCGDAVCGGSGRRGVGAGNAAAYHSQCQSQGSSVGDERVTGRAGGGSSGGGARGPLSAAALAALKALLTAPIPDLLRKALASELRRVGALARIRSSLREFEAEVEDRWLLTTARRLEKQIVEVMAANHWWRWRRSSVACGSGGGGGGSWELSWGLLAAAAGVGFALGASASAVVVGAFLV</sequence>
<evidence type="ECO:0000313" key="9">
    <source>
        <dbReference type="EMBL" id="EFJ43315.1"/>
    </source>
</evidence>
<feature type="compositionally biased region" description="Acidic residues" evidence="6">
    <location>
        <begin position="1121"/>
        <end position="1132"/>
    </location>
</feature>
<dbReference type="InParanoid" id="D8UAG2"/>
<dbReference type="GeneID" id="9626418"/>
<dbReference type="PANTHER" id="PTHR13037:SF24">
    <property type="entry name" value="POLYCOMB PROTEIN PCL-RELATED"/>
    <property type="match status" value="1"/>
</dbReference>
<dbReference type="Pfam" id="PF00097">
    <property type="entry name" value="zf-C3HC4"/>
    <property type="match status" value="1"/>
</dbReference>
<dbReference type="SUPFAM" id="SSF49879">
    <property type="entry name" value="SMAD/FHA domain"/>
    <property type="match status" value="1"/>
</dbReference>
<dbReference type="PANTHER" id="PTHR13037">
    <property type="entry name" value="FORMIN"/>
    <property type="match status" value="1"/>
</dbReference>
<evidence type="ECO:0000256" key="4">
    <source>
        <dbReference type="ARBA" id="ARBA00022833"/>
    </source>
</evidence>
<feature type="region of interest" description="Disordered" evidence="6">
    <location>
        <begin position="353"/>
        <end position="380"/>
    </location>
</feature>
<evidence type="ECO:0000256" key="6">
    <source>
        <dbReference type="SAM" id="MobiDB-lite"/>
    </source>
</evidence>
<feature type="domain" description="RING-type" evidence="8">
    <location>
        <begin position="1230"/>
        <end position="1272"/>
    </location>
</feature>
<dbReference type="RefSeq" id="XP_002955675.1">
    <property type="nucleotide sequence ID" value="XM_002955629.1"/>
</dbReference>
<dbReference type="InterPro" id="IPR013083">
    <property type="entry name" value="Znf_RING/FYVE/PHD"/>
</dbReference>
<accession>D8UAG2</accession>
<dbReference type="GO" id="GO:0008270">
    <property type="term" value="F:zinc ion binding"/>
    <property type="evidence" value="ECO:0007669"/>
    <property type="project" value="UniProtKB-KW"/>
</dbReference>
<dbReference type="InterPro" id="IPR008984">
    <property type="entry name" value="SMAD_FHA_dom_sf"/>
</dbReference>
<name>D8UAG2_VOLCA</name>
<keyword evidence="7" id="KW-0812">Transmembrane</keyword>
<feature type="region of interest" description="Disordered" evidence="6">
    <location>
        <begin position="890"/>
        <end position="932"/>
    </location>
</feature>
<feature type="compositionally biased region" description="Gly residues" evidence="6">
    <location>
        <begin position="2077"/>
        <end position="2087"/>
    </location>
</feature>
<feature type="transmembrane region" description="Helical" evidence="7">
    <location>
        <begin position="2188"/>
        <end position="2214"/>
    </location>
</feature>
<feature type="region of interest" description="Disordered" evidence="6">
    <location>
        <begin position="2065"/>
        <end position="2087"/>
    </location>
</feature>
<dbReference type="PROSITE" id="PS50089">
    <property type="entry name" value="ZF_RING_2"/>
    <property type="match status" value="1"/>
</dbReference>
<feature type="region of interest" description="Disordered" evidence="6">
    <location>
        <begin position="1152"/>
        <end position="1184"/>
    </location>
</feature>
<feature type="region of interest" description="Disordered" evidence="6">
    <location>
        <begin position="1351"/>
        <end position="1497"/>
    </location>
</feature>
<gene>
    <name evidence="9" type="ORF">VOLCADRAFT_106891</name>
</gene>
<dbReference type="KEGG" id="vcn:VOLCADRAFT_106891"/>
<evidence type="ECO:0000256" key="2">
    <source>
        <dbReference type="ARBA" id="ARBA00022723"/>
    </source>
</evidence>
<feature type="compositionally biased region" description="Pro residues" evidence="6">
    <location>
        <begin position="593"/>
        <end position="603"/>
    </location>
</feature>
<feature type="region of interest" description="Disordered" evidence="6">
    <location>
        <begin position="1114"/>
        <end position="1133"/>
    </location>
</feature>
<feature type="compositionally biased region" description="Polar residues" evidence="6">
    <location>
        <begin position="920"/>
        <end position="932"/>
    </location>
</feature>
<dbReference type="Gene3D" id="2.60.200.20">
    <property type="match status" value="1"/>
</dbReference>
<proteinExistence type="predicted"/>
<keyword evidence="1" id="KW-0945">Host-virus interaction</keyword>
<keyword evidence="7" id="KW-1133">Transmembrane helix</keyword>
<keyword evidence="3 5" id="KW-0863">Zinc-finger</keyword>
<keyword evidence="10" id="KW-1185">Reference proteome</keyword>
<dbReference type="InterPro" id="IPR018957">
    <property type="entry name" value="Znf_C3HC4_RING-type"/>
</dbReference>
<evidence type="ECO:0000256" key="7">
    <source>
        <dbReference type="SAM" id="Phobius"/>
    </source>
</evidence>
<organism evidence="10">
    <name type="scientific">Volvox carteri f. nagariensis</name>
    <dbReference type="NCBI Taxonomy" id="3068"/>
    <lineage>
        <taxon>Eukaryota</taxon>
        <taxon>Viridiplantae</taxon>
        <taxon>Chlorophyta</taxon>
        <taxon>core chlorophytes</taxon>
        <taxon>Chlorophyceae</taxon>
        <taxon>CS clade</taxon>
        <taxon>Chlamydomonadales</taxon>
        <taxon>Volvocaceae</taxon>
        <taxon>Volvox</taxon>
    </lineage>
</organism>
<feature type="compositionally biased region" description="Low complexity" evidence="6">
    <location>
        <begin position="604"/>
        <end position="624"/>
    </location>
</feature>
<dbReference type="PROSITE" id="PS00518">
    <property type="entry name" value="ZF_RING_1"/>
    <property type="match status" value="1"/>
</dbReference>
<dbReference type="Gene3D" id="3.30.40.10">
    <property type="entry name" value="Zinc/RING finger domain, C3HC4 (zinc finger)"/>
    <property type="match status" value="1"/>
</dbReference>
<feature type="compositionally biased region" description="Low complexity" evidence="6">
    <location>
        <begin position="639"/>
        <end position="650"/>
    </location>
</feature>
<feature type="compositionally biased region" description="Pro residues" evidence="6">
    <location>
        <begin position="759"/>
        <end position="768"/>
    </location>
</feature>
<evidence type="ECO:0000256" key="1">
    <source>
        <dbReference type="ARBA" id="ARBA00022581"/>
    </source>
</evidence>
<feature type="region of interest" description="Disordered" evidence="6">
    <location>
        <begin position="566"/>
        <end position="686"/>
    </location>
</feature>
<dbReference type="Proteomes" id="UP000001058">
    <property type="component" value="Unassembled WGS sequence"/>
</dbReference>
<dbReference type="InterPro" id="IPR001841">
    <property type="entry name" value="Znf_RING"/>
</dbReference>
<reference evidence="9 10" key="1">
    <citation type="journal article" date="2010" name="Science">
        <title>Genomic analysis of organismal complexity in the multicellular green alga Volvox carteri.</title>
        <authorList>
            <person name="Prochnik S.E."/>
            <person name="Umen J."/>
            <person name="Nedelcu A.M."/>
            <person name="Hallmann A."/>
            <person name="Miller S.M."/>
            <person name="Nishii I."/>
            <person name="Ferris P."/>
            <person name="Kuo A."/>
            <person name="Mitros T."/>
            <person name="Fritz-Laylin L.K."/>
            <person name="Hellsten U."/>
            <person name="Chapman J."/>
            <person name="Simakov O."/>
            <person name="Rensing S.A."/>
            <person name="Terry A."/>
            <person name="Pangilinan J."/>
            <person name="Kapitonov V."/>
            <person name="Jurka J."/>
            <person name="Salamov A."/>
            <person name="Shapiro H."/>
            <person name="Schmutz J."/>
            <person name="Grimwood J."/>
            <person name="Lindquist E."/>
            <person name="Lucas S."/>
            <person name="Grigoriev I.V."/>
            <person name="Schmitt R."/>
            <person name="Kirk D."/>
            <person name="Rokhsar D.S."/>
        </authorList>
    </citation>
    <scope>NUCLEOTIDE SEQUENCE [LARGE SCALE GENOMIC DNA]</scope>
    <source>
        <strain evidence="10">f. Nagariensis / Eve</strain>
    </source>
</reference>
<evidence type="ECO:0000259" key="8">
    <source>
        <dbReference type="PROSITE" id="PS50089"/>
    </source>
</evidence>
<evidence type="ECO:0000313" key="10">
    <source>
        <dbReference type="Proteomes" id="UP000001058"/>
    </source>
</evidence>
<protein>
    <recommendedName>
        <fullName evidence="8">RING-type domain-containing protein</fullName>
    </recommendedName>
</protein>
<feature type="compositionally biased region" description="Low complexity" evidence="6">
    <location>
        <begin position="1753"/>
        <end position="1768"/>
    </location>
</feature>
<dbReference type="Gene3D" id="1.25.10.10">
    <property type="entry name" value="Leucine-rich Repeat Variant"/>
    <property type="match status" value="1"/>
</dbReference>
<feature type="compositionally biased region" description="Basic and acidic residues" evidence="6">
    <location>
        <begin position="1402"/>
        <end position="1414"/>
    </location>
</feature>
<feature type="region of interest" description="Disordered" evidence="6">
    <location>
        <begin position="710"/>
        <end position="782"/>
    </location>
</feature>
<feature type="region of interest" description="Disordered" evidence="6">
    <location>
        <begin position="1679"/>
        <end position="1698"/>
    </location>
</feature>
<feature type="compositionally biased region" description="Low complexity" evidence="6">
    <location>
        <begin position="1363"/>
        <end position="1376"/>
    </location>
</feature>
<dbReference type="OrthoDB" id="552503at2759"/>
<dbReference type="EMBL" id="GL378374">
    <property type="protein sequence ID" value="EFJ43315.1"/>
    <property type="molecule type" value="Genomic_DNA"/>
</dbReference>
<evidence type="ECO:0000256" key="3">
    <source>
        <dbReference type="ARBA" id="ARBA00022771"/>
    </source>
</evidence>
<keyword evidence="2" id="KW-0479">Metal-binding</keyword>
<feature type="region of interest" description="Disordered" evidence="6">
    <location>
        <begin position="1729"/>
        <end position="1773"/>
    </location>
</feature>
<feature type="compositionally biased region" description="Gly residues" evidence="6">
    <location>
        <begin position="367"/>
        <end position="378"/>
    </location>
</feature>
<dbReference type="InterPro" id="IPR017907">
    <property type="entry name" value="Znf_RING_CS"/>
</dbReference>
<evidence type="ECO:0000256" key="5">
    <source>
        <dbReference type="PROSITE-ProRule" id="PRU00175"/>
    </source>
</evidence>
<keyword evidence="7" id="KW-0472">Membrane</keyword>
<feature type="compositionally biased region" description="Pro residues" evidence="6">
    <location>
        <begin position="1164"/>
        <end position="1183"/>
    </location>
</feature>
<feature type="compositionally biased region" description="Low complexity" evidence="6">
    <location>
        <begin position="1452"/>
        <end position="1467"/>
    </location>
</feature>
<dbReference type="InterPro" id="IPR011989">
    <property type="entry name" value="ARM-like"/>
</dbReference>